<reference evidence="1 2" key="1">
    <citation type="submission" date="2024-03" db="EMBL/GenBank/DDBJ databases">
        <title>The Acrasis kona genome and developmental transcriptomes reveal deep origins of eukaryotic multicellular pathways.</title>
        <authorList>
            <person name="Sheikh S."/>
            <person name="Fu C.-J."/>
            <person name="Brown M.W."/>
            <person name="Baldauf S.L."/>
        </authorList>
    </citation>
    <scope>NUCLEOTIDE SEQUENCE [LARGE SCALE GENOMIC DNA]</scope>
    <source>
        <strain evidence="1 2">ATCC MYA-3509</strain>
    </source>
</reference>
<accession>A0AAW2YSK1</accession>
<name>A0AAW2YSK1_9EUKA</name>
<keyword evidence="2" id="KW-1185">Reference proteome</keyword>
<evidence type="ECO:0000313" key="1">
    <source>
        <dbReference type="EMBL" id="KAL0480431.1"/>
    </source>
</evidence>
<dbReference type="Proteomes" id="UP001431209">
    <property type="component" value="Unassembled WGS sequence"/>
</dbReference>
<comment type="caution">
    <text evidence="1">The sequence shown here is derived from an EMBL/GenBank/DDBJ whole genome shotgun (WGS) entry which is preliminary data.</text>
</comment>
<dbReference type="AlphaFoldDB" id="A0AAW2YSK1"/>
<organism evidence="1 2">
    <name type="scientific">Acrasis kona</name>
    <dbReference type="NCBI Taxonomy" id="1008807"/>
    <lineage>
        <taxon>Eukaryota</taxon>
        <taxon>Discoba</taxon>
        <taxon>Heterolobosea</taxon>
        <taxon>Tetramitia</taxon>
        <taxon>Eutetramitia</taxon>
        <taxon>Acrasidae</taxon>
        <taxon>Acrasis</taxon>
    </lineage>
</organism>
<evidence type="ECO:0000313" key="2">
    <source>
        <dbReference type="Proteomes" id="UP001431209"/>
    </source>
</evidence>
<proteinExistence type="predicted"/>
<protein>
    <submittedName>
        <fullName evidence="1">NAD(P)H-quinone oxidoreductase subunit 5</fullName>
    </submittedName>
</protein>
<dbReference type="EMBL" id="JAOPGA020000657">
    <property type="protein sequence ID" value="KAL0480431.1"/>
    <property type="molecule type" value="Genomic_DNA"/>
</dbReference>
<gene>
    <name evidence="1" type="ORF">AKO1_011063</name>
</gene>
<sequence>MLLQILTAGAVKVKSPSISPGIHAGECKVSPGSTTAGHTNSCKKVDSILPVQDITLEKFDGEMKIRNITIKDSKTSNVIKIENQGKLLGDGSGFLMLSCKSPRDDTSNLKKNQSFVVELVNDQGVQINKVRMMFDKVAFGNSVFVRN</sequence>